<accession>A0A084B0J9</accession>
<evidence type="ECO:0000256" key="2">
    <source>
        <dbReference type="SAM" id="MobiDB-lite"/>
    </source>
</evidence>
<name>A0A084B0J9_STACB</name>
<protein>
    <submittedName>
        <fullName evidence="3">Uncharacterized protein</fullName>
    </submittedName>
</protein>
<dbReference type="Pfam" id="PF11951">
    <property type="entry name" value="Fungal_trans_2"/>
    <property type="match status" value="1"/>
</dbReference>
<proteinExistence type="predicted"/>
<evidence type="ECO:0000313" key="4">
    <source>
        <dbReference type="Proteomes" id="UP000028045"/>
    </source>
</evidence>
<keyword evidence="4" id="KW-1185">Reference proteome</keyword>
<evidence type="ECO:0000256" key="1">
    <source>
        <dbReference type="ARBA" id="ARBA00023242"/>
    </source>
</evidence>
<dbReference type="AlphaFoldDB" id="A0A084B0J9"/>
<organism evidence="3 4">
    <name type="scientific">Stachybotrys chartarum (strain CBS 109288 / IBT 7711)</name>
    <name type="common">Toxic black mold</name>
    <name type="synonym">Stilbospora chartarum</name>
    <dbReference type="NCBI Taxonomy" id="1280523"/>
    <lineage>
        <taxon>Eukaryota</taxon>
        <taxon>Fungi</taxon>
        <taxon>Dikarya</taxon>
        <taxon>Ascomycota</taxon>
        <taxon>Pezizomycotina</taxon>
        <taxon>Sordariomycetes</taxon>
        <taxon>Hypocreomycetidae</taxon>
        <taxon>Hypocreales</taxon>
        <taxon>Stachybotryaceae</taxon>
        <taxon>Stachybotrys</taxon>
    </lineage>
</organism>
<dbReference type="EMBL" id="KL648363">
    <property type="protein sequence ID" value="KEY71078.1"/>
    <property type="molecule type" value="Genomic_DNA"/>
</dbReference>
<keyword evidence="1" id="KW-0539">Nucleus</keyword>
<feature type="region of interest" description="Disordered" evidence="2">
    <location>
        <begin position="61"/>
        <end position="109"/>
    </location>
</feature>
<feature type="region of interest" description="Disordered" evidence="2">
    <location>
        <begin position="24"/>
        <end position="49"/>
    </location>
</feature>
<sequence length="503" mass="56210">MSQNKFTKFEFVVTSGVFQGTTAAQRGHAVKSGLQRKASKKDSGVRDSQLTIRQKTTLRGRFRVTEKAKRKPTAEQDQLTQSSAEKPQASELDDTSITQEHPLQAKRASAETEITRLTLKIAPNQGRADVFNILPVTQNDGVDSLIKFSTDVQRHWWSYAIYDPLVLHSTLGVASSIWYMYVPRPFEARREGLRQKDLAIRGVQDRLAKYDTSDAVVGTVANLANMEACSSALHEAALLHIKGVVVIAQARGGYATLSSNTHVARAVQWVDLQTAAGLGTRPLLPLIRPINPVSLPAKILSLVAEEPSLSHLKSYEATQDTTAVQTIFWKLRRAYHAMKLKKELTIDDLRVTLNSAHHSLANLVVDKDQPPQTQVLLHAAMVFVYRVIRENTPECPIPSKLARRLKEQVEAHMSVMTANPEYWHGLLWSLWMGATSSSISGDVWSFFFTNLKVFARMTGFTHLQLAGVFRKFLWDDKLFESLQAMDRSDPTILVHTEESTQAG</sequence>
<evidence type="ECO:0000313" key="3">
    <source>
        <dbReference type="EMBL" id="KEY71078.1"/>
    </source>
</evidence>
<dbReference type="OrthoDB" id="4158087at2759"/>
<feature type="compositionally biased region" description="Polar residues" evidence="2">
    <location>
        <begin position="75"/>
        <end position="85"/>
    </location>
</feature>
<dbReference type="Proteomes" id="UP000028045">
    <property type="component" value="Unassembled WGS sequence"/>
</dbReference>
<dbReference type="PANTHER" id="PTHR37540:SF10">
    <property type="entry name" value="SIGMA-70 REGION 2 FAMILY PROTEIN"/>
    <property type="match status" value="1"/>
</dbReference>
<dbReference type="InterPro" id="IPR021858">
    <property type="entry name" value="Fun_TF"/>
</dbReference>
<dbReference type="HOGENOM" id="CLU_038169_0_0_1"/>
<reference evidence="3 4" key="1">
    <citation type="journal article" date="2014" name="BMC Genomics">
        <title>Comparative genome sequencing reveals chemotype-specific gene clusters in the toxigenic black mold Stachybotrys.</title>
        <authorList>
            <person name="Semeiks J."/>
            <person name="Borek D."/>
            <person name="Otwinowski Z."/>
            <person name="Grishin N.V."/>
        </authorList>
    </citation>
    <scope>NUCLEOTIDE SEQUENCE [LARGE SCALE GENOMIC DNA]</scope>
    <source>
        <strain evidence="4">CBS 109288 / IBT 7711</strain>
    </source>
</reference>
<gene>
    <name evidence="3" type="ORF">S7711_10397</name>
</gene>
<dbReference type="PANTHER" id="PTHR37540">
    <property type="entry name" value="TRANSCRIPTION FACTOR (ACR-2), PUTATIVE-RELATED-RELATED"/>
    <property type="match status" value="1"/>
</dbReference>